<dbReference type="InterPro" id="IPR005527">
    <property type="entry name" value="MinE"/>
</dbReference>
<evidence type="ECO:0000256" key="2">
    <source>
        <dbReference type="ARBA" id="ARBA00020112"/>
    </source>
</evidence>
<dbReference type="HAMAP" id="MF_00262">
    <property type="entry name" value="MinE"/>
    <property type="match status" value="1"/>
</dbReference>
<evidence type="ECO:0000256" key="3">
    <source>
        <dbReference type="ARBA" id="ARBA00025265"/>
    </source>
</evidence>
<dbReference type="OrthoDB" id="9802655at2"/>
<accession>A0A318MZA2</accession>
<protein>
    <recommendedName>
        <fullName evidence="2 4">Cell division topological specificity factor</fullName>
    </recommendedName>
</protein>
<dbReference type="SUPFAM" id="SSF55229">
    <property type="entry name" value="Cell division protein MinE topological specificity domain"/>
    <property type="match status" value="1"/>
</dbReference>
<keyword evidence="6" id="KW-1185">Reference proteome</keyword>
<reference evidence="5 6" key="1">
    <citation type="submission" date="2018-05" db="EMBL/GenBank/DDBJ databases">
        <title>Reference genomes for bee gut microbiota database.</title>
        <authorList>
            <person name="Ellegaard K.M."/>
        </authorList>
    </citation>
    <scope>NUCLEOTIDE SEQUENCE [LARGE SCALE GENOMIC DNA]</scope>
    <source>
        <strain evidence="5 6">ESL0284</strain>
    </source>
</reference>
<dbReference type="Pfam" id="PF03776">
    <property type="entry name" value="MinE"/>
    <property type="match status" value="1"/>
</dbReference>
<dbReference type="AlphaFoldDB" id="A0A318MZA2"/>
<gene>
    <name evidence="4" type="primary">minE</name>
    <name evidence="5" type="ORF">DK869_02065</name>
</gene>
<comment type="similarity">
    <text evidence="1 4">Belongs to the MinE family.</text>
</comment>
<dbReference type="NCBIfam" id="NF001422">
    <property type="entry name" value="PRK00296.1"/>
    <property type="match status" value="1"/>
</dbReference>
<dbReference type="NCBIfam" id="TIGR01215">
    <property type="entry name" value="minE"/>
    <property type="match status" value="1"/>
</dbReference>
<name>A0A318MZA2_9PROT</name>
<dbReference type="Proteomes" id="UP000247565">
    <property type="component" value="Unassembled WGS sequence"/>
</dbReference>
<evidence type="ECO:0000313" key="6">
    <source>
        <dbReference type="Proteomes" id="UP000247565"/>
    </source>
</evidence>
<keyword evidence="4 5" id="KW-0132">Cell division</keyword>
<comment type="function">
    <text evidence="3 4">Prevents the cell division inhibition by proteins MinC and MinD at internal division sites while permitting inhibition at polar sites. This ensures cell division at the proper site by restricting the formation of a division septum at the midpoint of the long axis of the cell.</text>
</comment>
<organism evidence="5 6">
    <name type="scientific">Commensalibacter melissae</name>
    <dbReference type="NCBI Taxonomy" id="2070537"/>
    <lineage>
        <taxon>Bacteria</taxon>
        <taxon>Pseudomonadati</taxon>
        <taxon>Pseudomonadota</taxon>
        <taxon>Alphaproteobacteria</taxon>
        <taxon>Acetobacterales</taxon>
        <taxon>Acetobacteraceae</taxon>
    </lineage>
</organism>
<keyword evidence="4" id="KW-0131">Cell cycle</keyword>
<comment type="caution">
    <text evidence="5">The sequence shown here is derived from an EMBL/GenBank/DDBJ whole genome shotgun (WGS) entry which is preliminary data.</text>
</comment>
<dbReference type="GO" id="GO:0051301">
    <property type="term" value="P:cell division"/>
    <property type="evidence" value="ECO:0007669"/>
    <property type="project" value="UniProtKB-KW"/>
</dbReference>
<dbReference type="GO" id="GO:0032955">
    <property type="term" value="P:regulation of division septum assembly"/>
    <property type="evidence" value="ECO:0007669"/>
    <property type="project" value="InterPro"/>
</dbReference>
<evidence type="ECO:0000313" key="5">
    <source>
        <dbReference type="EMBL" id="PXZ02095.1"/>
    </source>
</evidence>
<dbReference type="RefSeq" id="WP_110438613.1">
    <property type="nucleotide sequence ID" value="NZ_CP046393.1"/>
</dbReference>
<dbReference type="Gene3D" id="3.30.1070.10">
    <property type="entry name" value="Cell division topological specificity factor MinE"/>
    <property type="match status" value="1"/>
</dbReference>
<evidence type="ECO:0000256" key="1">
    <source>
        <dbReference type="ARBA" id="ARBA00008168"/>
    </source>
</evidence>
<evidence type="ECO:0000256" key="4">
    <source>
        <dbReference type="HAMAP-Rule" id="MF_00262"/>
    </source>
</evidence>
<dbReference type="EMBL" id="QGLT01000001">
    <property type="protein sequence ID" value="PXZ02095.1"/>
    <property type="molecule type" value="Genomic_DNA"/>
</dbReference>
<proteinExistence type="inferred from homology"/>
<sequence length="91" mass="10460">MSFLFSNFFNKKSSAPVAKDRLQILLAHERSSSSNQNDSDLLQKLQKEIMAVIQKHISIDQEKIQVKIDQRSACSTLAIDIEVPQQRQKKF</sequence>
<dbReference type="InterPro" id="IPR036707">
    <property type="entry name" value="MinE_sf"/>
</dbReference>